<evidence type="ECO:0000313" key="1">
    <source>
        <dbReference type="EMBL" id="MCT7376364.1"/>
    </source>
</evidence>
<dbReference type="EMBL" id="JAOCZP010000004">
    <property type="protein sequence ID" value="MCT7376364.1"/>
    <property type="molecule type" value="Genomic_DNA"/>
</dbReference>
<sequence length="232" mass="25542">MSDALIEAEALLEQLPDAVSRRTLGERLGKAIQELSNASHQMQRMTALIKTAELIDFGKQPHQSETLDEMIDCAQMVGKALEKAEDAEALREAVFEYSNDLKQAVATLERSIRENLRTFGNERFQPLIGLGELLTSMNVSNDLGSRLIACGNQGMSVSNASSAPQLHAEITAVLGDYDLLHAERARVIGEDEVGDFINALADKRATLAMVTPKVREWLTDHDVLDRLGITIR</sequence>
<proteinExistence type="predicted"/>
<evidence type="ECO:0008006" key="3">
    <source>
        <dbReference type="Google" id="ProtNLM"/>
    </source>
</evidence>
<gene>
    <name evidence="1" type="ORF">N5A92_15110</name>
</gene>
<dbReference type="Proteomes" id="UP001320831">
    <property type="component" value="Unassembled WGS sequence"/>
</dbReference>
<keyword evidence="2" id="KW-1185">Reference proteome</keyword>
<comment type="caution">
    <text evidence="1">The sequence shown here is derived from an EMBL/GenBank/DDBJ whole genome shotgun (WGS) entry which is preliminary data.</text>
</comment>
<organism evidence="1 2">
    <name type="scientific">Chelativorans salis</name>
    <dbReference type="NCBI Taxonomy" id="2978478"/>
    <lineage>
        <taxon>Bacteria</taxon>
        <taxon>Pseudomonadati</taxon>
        <taxon>Pseudomonadota</taxon>
        <taxon>Alphaproteobacteria</taxon>
        <taxon>Hyphomicrobiales</taxon>
        <taxon>Phyllobacteriaceae</taxon>
        <taxon>Chelativorans</taxon>
    </lineage>
</organism>
<name>A0ABT2LQK8_9HYPH</name>
<evidence type="ECO:0000313" key="2">
    <source>
        <dbReference type="Proteomes" id="UP001320831"/>
    </source>
</evidence>
<reference evidence="1 2" key="1">
    <citation type="submission" date="2022-09" db="EMBL/GenBank/DDBJ databases">
        <title>Chelativorans salina sp. nov., a novel slightly halophilic bacterium isolated from a saline lake sediment enrichment.</title>
        <authorList>
            <person name="Gao L."/>
            <person name="Fang B.-Z."/>
            <person name="Li W.-J."/>
        </authorList>
    </citation>
    <scope>NUCLEOTIDE SEQUENCE [LARGE SCALE GENOMIC DNA]</scope>
    <source>
        <strain evidence="1 2">EGI FJ00035</strain>
    </source>
</reference>
<accession>A0ABT2LQK8</accession>
<protein>
    <recommendedName>
        <fullName evidence="3">Chemotaxis protein</fullName>
    </recommendedName>
</protein>
<dbReference type="RefSeq" id="WP_260904223.1">
    <property type="nucleotide sequence ID" value="NZ_JAOCZP010000004.1"/>
</dbReference>